<dbReference type="AlphaFoldDB" id="A0AAV4XJ70"/>
<reference evidence="1 2" key="1">
    <citation type="submission" date="2021-06" db="EMBL/GenBank/DDBJ databases">
        <title>Caerostris extrusa draft genome.</title>
        <authorList>
            <person name="Kono N."/>
            <person name="Arakawa K."/>
        </authorList>
    </citation>
    <scope>NUCLEOTIDE SEQUENCE [LARGE SCALE GENOMIC DNA]</scope>
</reference>
<proteinExistence type="predicted"/>
<evidence type="ECO:0000313" key="2">
    <source>
        <dbReference type="Proteomes" id="UP001054945"/>
    </source>
</evidence>
<protein>
    <submittedName>
        <fullName evidence="1">Uncharacterized protein</fullName>
    </submittedName>
</protein>
<keyword evidence="2" id="KW-1185">Reference proteome</keyword>
<comment type="caution">
    <text evidence="1">The sequence shown here is derived from an EMBL/GenBank/DDBJ whole genome shotgun (WGS) entry which is preliminary data.</text>
</comment>
<name>A0AAV4XJ70_CAEEX</name>
<dbReference type="EMBL" id="BPLR01000315">
    <property type="protein sequence ID" value="GIY93844.1"/>
    <property type="molecule type" value="Genomic_DNA"/>
</dbReference>
<sequence length="103" mass="11728">MNLDSRTVTFIRSRRRGDIAANPGKCNFLSCVLSKDPFISRGRVFHMIFSKESFPKMSVLLLYASAVVTKLLLNIIPAESCGLMNEFTTVSAAELREFRKFRY</sequence>
<dbReference type="Proteomes" id="UP001054945">
    <property type="component" value="Unassembled WGS sequence"/>
</dbReference>
<accession>A0AAV4XJ70</accession>
<evidence type="ECO:0000313" key="1">
    <source>
        <dbReference type="EMBL" id="GIY93844.1"/>
    </source>
</evidence>
<organism evidence="1 2">
    <name type="scientific">Caerostris extrusa</name>
    <name type="common">Bark spider</name>
    <name type="synonym">Caerostris bankana</name>
    <dbReference type="NCBI Taxonomy" id="172846"/>
    <lineage>
        <taxon>Eukaryota</taxon>
        <taxon>Metazoa</taxon>
        <taxon>Ecdysozoa</taxon>
        <taxon>Arthropoda</taxon>
        <taxon>Chelicerata</taxon>
        <taxon>Arachnida</taxon>
        <taxon>Araneae</taxon>
        <taxon>Araneomorphae</taxon>
        <taxon>Entelegynae</taxon>
        <taxon>Araneoidea</taxon>
        <taxon>Araneidae</taxon>
        <taxon>Caerostris</taxon>
    </lineage>
</organism>
<gene>
    <name evidence="1" type="ORF">CEXT_754291</name>
</gene>